<dbReference type="AlphaFoldDB" id="A0A8J7SUE9"/>
<comment type="caution">
    <text evidence="3">The sequence shown here is derived from an EMBL/GenBank/DDBJ whole genome shotgun (WGS) entry which is preliminary data.</text>
</comment>
<dbReference type="CDD" id="cd06911">
    <property type="entry name" value="VirB9_CagX_TrbG"/>
    <property type="match status" value="1"/>
</dbReference>
<organism evidence="3 4">
    <name type="scientific">Fuscibacter oryzae</name>
    <dbReference type="NCBI Taxonomy" id="2803939"/>
    <lineage>
        <taxon>Bacteria</taxon>
        <taxon>Pseudomonadati</taxon>
        <taxon>Pseudomonadota</taxon>
        <taxon>Alphaproteobacteria</taxon>
        <taxon>Rhodobacterales</taxon>
        <taxon>Paracoccaceae</taxon>
        <taxon>Fuscibacter</taxon>
    </lineage>
</organism>
<dbReference type="InterPro" id="IPR038161">
    <property type="entry name" value="VirB9/CagX/TrbG_C_sf"/>
</dbReference>
<evidence type="ECO:0000256" key="2">
    <source>
        <dbReference type="ARBA" id="ARBA00022729"/>
    </source>
</evidence>
<dbReference type="Proteomes" id="UP000619033">
    <property type="component" value="Unassembled WGS sequence"/>
</dbReference>
<gene>
    <name evidence="3" type="ORF">JI744_15655</name>
</gene>
<evidence type="ECO:0000313" key="3">
    <source>
        <dbReference type="EMBL" id="MBL4929540.1"/>
    </source>
</evidence>
<dbReference type="Gene3D" id="2.60.40.2500">
    <property type="match status" value="1"/>
</dbReference>
<evidence type="ECO:0000256" key="1">
    <source>
        <dbReference type="ARBA" id="ARBA00006135"/>
    </source>
</evidence>
<dbReference type="EMBL" id="JAESVP010000008">
    <property type="protein sequence ID" value="MBL4929540.1"/>
    <property type="molecule type" value="Genomic_DNA"/>
</dbReference>
<accession>A0A8J7SUE9</accession>
<name>A0A8J7SUE9_9RHOB</name>
<reference evidence="3" key="1">
    <citation type="submission" date="2021-01" db="EMBL/GenBank/DDBJ databases">
        <title>Genome seq and assembly of Tabrizicola sp. KVB23.</title>
        <authorList>
            <person name="Chhetri G."/>
        </authorList>
    </citation>
    <scope>NUCLEOTIDE SEQUENCE</scope>
    <source>
        <strain evidence="3">KVB23</strain>
    </source>
</reference>
<dbReference type="InterPro" id="IPR033645">
    <property type="entry name" value="VirB9/CagX/TrbG_C"/>
</dbReference>
<dbReference type="Pfam" id="PF03524">
    <property type="entry name" value="CagX"/>
    <property type="match status" value="1"/>
</dbReference>
<dbReference type="RefSeq" id="WP_202662069.1">
    <property type="nucleotide sequence ID" value="NZ_JAESVP010000008.1"/>
</dbReference>
<sequence>MTRHSVPFGLLLRGLLATSLVVAWPSFAEVAPASMGADARVRSVLYSPVDVIRLDTQLRVNTAIELGAGERIDSVLLGDSEAFEVEVLSNRTTVSIKPVIGGAETNMTIYTGRRTFTLAISEGRSQNPTFRLVLRYPETGAGKAAKPTVASGSRDIGYAWSGDETLKPVHIWNDGQATYFAFAPGVRPSIFGVDATGREVTLNSGTRGSIVRVPGLRDEYSIRIGTQVLCIEHAEGGITTDPALLAKLQGWEF</sequence>
<protein>
    <submittedName>
        <fullName evidence="3">TrbG/VirB9 family P-type conjugative transfer protein</fullName>
    </submittedName>
</protein>
<proteinExistence type="inferred from homology"/>
<keyword evidence="2" id="KW-0732">Signal</keyword>
<evidence type="ECO:0000313" key="4">
    <source>
        <dbReference type="Proteomes" id="UP000619033"/>
    </source>
</evidence>
<keyword evidence="4" id="KW-1185">Reference proteome</keyword>
<comment type="similarity">
    <text evidence="1">Belongs to the TrbG/VirB9 family.</text>
</comment>
<dbReference type="InterPro" id="IPR010258">
    <property type="entry name" value="Conjugal_tfr_TrbG/VirB9/CagX"/>
</dbReference>